<evidence type="ECO:0008006" key="2">
    <source>
        <dbReference type="Google" id="ProtNLM"/>
    </source>
</evidence>
<accession>B3V5D5</accession>
<evidence type="ECO:0000313" key="1">
    <source>
        <dbReference type="EMBL" id="ACF09509.1"/>
    </source>
</evidence>
<dbReference type="GO" id="GO:1901135">
    <property type="term" value="P:carbohydrate derivative metabolic process"/>
    <property type="evidence" value="ECO:0007669"/>
    <property type="project" value="InterPro"/>
</dbReference>
<name>B3V5D5_9ARCH</name>
<proteinExistence type="predicted"/>
<dbReference type="EMBL" id="EU686615">
    <property type="protein sequence ID" value="ACF09509.1"/>
    <property type="molecule type" value="Genomic_DNA"/>
</dbReference>
<protein>
    <recommendedName>
        <fullName evidence="2">Sugar isomerase</fullName>
    </recommendedName>
</protein>
<dbReference type="Gene3D" id="3.40.50.10490">
    <property type="entry name" value="Glucose-6-phosphate isomerase like protein, domain 1"/>
    <property type="match status" value="1"/>
</dbReference>
<reference evidence="1" key="1">
    <citation type="journal article" date="2008" name="ISME J.">
        <title>Hindsight in the relative abundance, metabolic potential and genome dynamics of uncultivated marine archaea from comparative metagenomic analyses of bathypelagic plankton of different oceanic regions.</title>
        <authorList>
            <person name="Martin-Cuadrado A.B."/>
            <person name="Rodriguez-Valera F."/>
            <person name="Moreira D."/>
            <person name="Alba J.C."/>
            <person name="Ivars-Martinez E."/>
            <person name="Henn M.R."/>
            <person name="Talla E."/>
            <person name="Lopez-Garcia P."/>
        </authorList>
    </citation>
    <scope>NUCLEOTIDE SEQUENCE</scope>
</reference>
<reference evidence="1" key="2">
    <citation type="submission" date="2008-05" db="EMBL/GenBank/DDBJ databases">
        <authorList>
            <person name="Martin-Cuadrado A.-B."/>
            <person name="Rodriguez-Valera F."/>
            <person name="Moreira D."/>
            <person name="Alba J.-C."/>
            <person name="Ivars-Martinez E."/>
            <person name="Henn M.R."/>
            <person name="Talla E."/>
            <person name="Lopez-Garcia P."/>
        </authorList>
    </citation>
    <scope>NUCLEOTIDE SEQUENCE</scope>
</reference>
<dbReference type="InterPro" id="IPR046348">
    <property type="entry name" value="SIS_dom_sf"/>
</dbReference>
<dbReference type="GO" id="GO:0097367">
    <property type="term" value="F:carbohydrate derivative binding"/>
    <property type="evidence" value="ECO:0007669"/>
    <property type="project" value="InterPro"/>
</dbReference>
<dbReference type="AlphaFoldDB" id="B3V5D5"/>
<dbReference type="SUPFAM" id="SSF53697">
    <property type="entry name" value="SIS domain"/>
    <property type="match status" value="1"/>
</dbReference>
<sequence>MKKHMNTIEAFEQDIKLQENFIKTFKPERPLSKTLQNKAIFCGTGDSFAAALLVEAFSNFTIRALDPLDTINNKNIFQRKTIFIISISGNTRSNIRLARTMNDSVAVTANPKSKLSLSCKKTIVLNYPSSGVFTSGSIGFLASMLTCISLVTKFSIKGTSDLFLNAQKESKKARLTGRIFVLGNMHTFPVSMYFVAKLYEVLGMNAQYERIEQFSHMGLFSTRKGDTVFIFDGNSKYNTKLRKNLLNAGLNVIHIIPNAKKKIEQICYYIFVSQLIPLFHAKRANRKRCFFVSAKKLRNASSEMIY</sequence>
<organism evidence="1">
    <name type="scientific">uncultured marine crenarchaeote SAT1000-23-F7</name>
    <dbReference type="NCBI Taxonomy" id="526690"/>
    <lineage>
        <taxon>Archaea</taxon>
        <taxon>Nitrososphaerota</taxon>
        <taxon>Nitrososphaeria</taxon>
        <taxon>Nitrosopumilales</taxon>
        <taxon>environmental samples</taxon>
    </lineage>
</organism>